<organism evidence="1 2">
    <name type="scientific">Smittium megazygosporum</name>
    <dbReference type="NCBI Taxonomy" id="133381"/>
    <lineage>
        <taxon>Eukaryota</taxon>
        <taxon>Fungi</taxon>
        <taxon>Fungi incertae sedis</taxon>
        <taxon>Zoopagomycota</taxon>
        <taxon>Kickxellomycotina</taxon>
        <taxon>Harpellomycetes</taxon>
        <taxon>Harpellales</taxon>
        <taxon>Legeriomycetaceae</taxon>
        <taxon>Smittium</taxon>
    </lineage>
</organism>
<evidence type="ECO:0008006" key="3">
    <source>
        <dbReference type="Google" id="ProtNLM"/>
    </source>
</evidence>
<gene>
    <name evidence="1" type="ORF">BB560_007232</name>
</gene>
<comment type="caution">
    <text evidence="1">The sequence shown here is derived from an EMBL/GenBank/DDBJ whole genome shotgun (WGS) entry which is preliminary data.</text>
</comment>
<dbReference type="OrthoDB" id="5529274at2759"/>
<keyword evidence="2" id="KW-1185">Reference proteome</keyword>
<dbReference type="EMBL" id="MBFS01003795">
    <property type="protein sequence ID" value="PVU84889.1"/>
    <property type="molecule type" value="Genomic_DNA"/>
</dbReference>
<evidence type="ECO:0000313" key="1">
    <source>
        <dbReference type="EMBL" id="PVU84889.1"/>
    </source>
</evidence>
<proteinExistence type="predicted"/>
<evidence type="ECO:0000313" key="2">
    <source>
        <dbReference type="Proteomes" id="UP000245609"/>
    </source>
</evidence>
<dbReference type="AlphaFoldDB" id="A0A2T9XXS6"/>
<reference evidence="1 2" key="1">
    <citation type="journal article" date="2018" name="MBio">
        <title>Comparative Genomics Reveals the Core Gene Toolbox for the Fungus-Insect Symbiosis.</title>
        <authorList>
            <person name="Wang Y."/>
            <person name="Stata M."/>
            <person name="Wang W."/>
            <person name="Stajich J.E."/>
            <person name="White M.M."/>
            <person name="Moncalvo J.M."/>
        </authorList>
    </citation>
    <scope>NUCLEOTIDE SEQUENCE [LARGE SCALE GENOMIC DNA]</scope>
    <source>
        <strain evidence="1 2">SC-DP-2</strain>
    </source>
</reference>
<protein>
    <recommendedName>
        <fullName evidence="3">Hexosyltransferase</fullName>
    </recommendedName>
</protein>
<sequence>MLIVNDDELKIGNRIRLPKFKAEGDLWDLKGLYHIMVPMSKIEDIKYFKSFYSDLETEMICDGGNKRNGCDSYLKKEYDYFSLKHKTRDIFRRYCNSGQKHKVVAKMDFDTIVIDKKYLYNVLKFMIDNSDRPIYYGNPFLRDYGGVSMGGNFYALNQKAMEYLCSCKMELSDVFAEDLWFGDVINNCTISKNLEGIDRINYLYNDNNKIIHKDYDAKGVSLRLGRNINNDDY</sequence>
<accession>A0A2T9XXS6</accession>
<dbReference type="Proteomes" id="UP000245609">
    <property type="component" value="Unassembled WGS sequence"/>
</dbReference>
<name>A0A2T9XXS6_9FUNG</name>